<proteinExistence type="predicted"/>
<evidence type="ECO:0000313" key="1">
    <source>
        <dbReference type="EMBL" id="SFH34687.1"/>
    </source>
</evidence>
<dbReference type="InterPro" id="IPR011990">
    <property type="entry name" value="TPR-like_helical_dom_sf"/>
</dbReference>
<organism evidence="1 2">
    <name type="scientific">Pedobacter insulae</name>
    <dbReference type="NCBI Taxonomy" id="414048"/>
    <lineage>
        <taxon>Bacteria</taxon>
        <taxon>Pseudomonadati</taxon>
        <taxon>Bacteroidota</taxon>
        <taxon>Sphingobacteriia</taxon>
        <taxon>Sphingobacteriales</taxon>
        <taxon>Sphingobacteriaceae</taxon>
        <taxon>Pedobacter</taxon>
    </lineage>
</organism>
<gene>
    <name evidence="1" type="ORF">SAMN04489864_10999</name>
</gene>
<dbReference type="STRING" id="414048.SAMN04489864_10999"/>
<name>A0A1I2ZA16_9SPHI</name>
<dbReference type="PROSITE" id="PS51257">
    <property type="entry name" value="PROKAR_LIPOPROTEIN"/>
    <property type="match status" value="1"/>
</dbReference>
<dbReference type="Gene3D" id="1.25.40.390">
    <property type="match status" value="1"/>
</dbReference>
<reference evidence="1 2" key="1">
    <citation type="submission" date="2016-10" db="EMBL/GenBank/DDBJ databases">
        <authorList>
            <person name="de Groot N.N."/>
        </authorList>
    </citation>
    <scope>NUCLEOTIDE SEQUENCE [LARGE SCALE GENOMIC DNA]</scope>
    <source>
        <strain evidence="1 2">DSM 18684</strain>
    </source>
</reference>
<keyword evidence="2" id="KW-1185">Reference proteome</keyword>
<dbReference type="SUPFAM" id="SSF48452">
    <property type="entry name" value="TPR-like"/>
    <property type="match status" value="1"/>
</dbReference>
<evidence type="ECO:0000313" key="2">
    <source>
        <dbReference type="Proteomes" id="UP000199666"/>
    </source>
</evidence>
<dbReference type="Proteomes" id="UP000199666">
    <property type="component" value="Unassembled WGS sequence"/>
</dbReference>
<dbReference type="EMBL" id="FOPP01000009">
    <property type="protein sequence ID" value="SFH34687.1"/>
    <property type="molecule type" value="Genomic_DNA"/>
</dbReference>
<dbReference type="Pfam" id="PF12771">
    <property type="entry name" value="SusD-like_2"/>
    <property type="match status" value="1"/>
</dbReference>
<dbReference type="InterPro" id="IPR041662">
    <property type="entry name" value="SusD-like_2"/>
</dbReference>
<dbReference type="RefSeq" id="WP_245768129.1">
    <property type="nucleotide sequence ID" value="NZ_FOPP01000009.1"/>
</dbReference>
<protein>
    <submittedName>
        <fullName evidence="1">Starch-binding associating with outer membrane</fullName>
    </submittedName>
</protein>
<accession>A0A1I2ZA16</accession>
<dbReference type="AlphaFoldDB" id="A0A1I2ZA16"/>
<sequence length="482" mass="52354">MMQKTIKNVLYSAIAVIITLQGCKDDYFEAVTLNPNQVTTPTLPSLLATSTYKIAQNSVSAASITNPFVQYTASPSPNAASDIYDSNDQSGTWNALYYAMADANELKKLAISQNSNEYLGAANVMLAYNLILANDLWGGVPFSEAFVATTLKPKYDSGQAVYTASMALLDEAIANFSAPSTGTLLPTGATNSDMIYGRLSSSANPNKVYWKKFAYALKARLLNKVSKTSSYNPNAVLTAVANSFTSSADDAGMNNFLVRNNWAGVAVSNAAQSLGGWLSEQLVDHLNGTSYGIFDPRIAKITDKAPANGLYIGTTNGQGNRPPGGNTTKDEVYIAQSSPWTSDTAPIWIVTYAELKFIEAEAALAAGLTTQANTAYQAGVIANFDKLQVPAGAERTAYLAAALVPVTRDLIFREKYVATYLNAEAWNDARRYNYAYKNFTMPLGAVLDNYIRRIDYVRDEINENNVNVPPTVPRTTRLWWDQ</sequence>